<dbReference type="RefSeq" id="WP_168917954.1">
    <property type="nucleotide sequence ID" value="NZ_CP050804.1"/>
</dbReference>
<proteinExistence type="predicted"/>
<dbReference type="Pfam" id="PF00176">
    <property type="entry name" value="SNF2-rel_dom"/>
    <property type="match status" value="1"/>
</dbReference>
<dbReference type="InterPro" id="IPR000330">
    <property type="entry name" value="SNF2_N"/>
</dbReference>
<accession>A0A6H2ELR9</accession>
<dbReference type="InterPro" id="IPR038718">
    <property type="entry name" value="SNF2-like_sf"/>
</dbReference>
<evidence type="ECO:0000313" key="3">
    <source>
        <dbReference type="Proteomes" id="UP000502298"/>
    </source>
</evidence>
<name>A0A6H2ELR9_9ACTO</name>
<dbReference type="Gene3D" id="3.40.50.300">
    <property type="entry name" value="P-loop containing nucleotide triphosphate hydrolases"/>
    <property type="match status" value="1"/>
</dbReference>
<evidence type="ECO:0000313" key="2">
    <source>
        <dbReference type="EMBL" id="QJC22020.1"/>
    </source>
</evidence>
<evidence type="ECO:0000259" key="1">
    <source>
        <dbReference type="PROSITE" id="PS51192"/>
    </source>
</evidence>
<dbReference type="KEGG" id="arca:HC352_05565"/>
<dbReference type="CDD" id="cd18013">
    <property type="entry name" value="DEXQc_bact_SNF2"/>
    <property type="match status" value="1"/>
</dbReference>
<keyword evidence="2" id="KW-0347">Helicase</keyword>
<keyword evidence="2" id="KW-0378">Hydrolase</keyword>
<gene>
    <name evidence="2" type="ORF">HC352_05565</name>
</gene>
<organism evidence="2 3">
    <name type="scientific">Arcanobacterium buesumense</name>
    <dbReference type="NCBI Taxonomy" id="2722751"/>
    <lineage>
        <taxon>Bacteria</taxon>
        <taxon>Bacillati</taxon>
        <taxon>Actinomycetota</taxon>
        <taxon>Actinomycetes</taxon>
        <taxon>Actinomycetales</taxon>
        <taxon>Actinomycetaceae</taxon>
        <taxon>Arcanobacterium</taxon>
    </lineage>
</organism>
<dbReference type="SUPFAM" id="SSF52540">
    <property type="entry name" value="P-loop containing nucleoside triphosphate hydrolases"/>
    <property type="match status" value="2"/>
</dbReference>
<dbReference type="GO" id="GO:0004386">
    <property type="term" value="F:helicase activity"/>
    <property type="evidence" value="ECO:0007669"/>
    <property type="project" value="UniProtKB-KW"/>
</dbReference>
<dbReference type="EMBL" id="CP050804">
    <property type="protein sequence ID" value="QJC22020.1"/>
    <property type="molecule type" value="Genomic_DNA"/>
</dbReference>
<dbReference type="InterPro" id="IPR014001">
    <property type="entry name" value="Helicase_ATP-bd"/>
</dbReference>
<dbReference type="PROSITE" id="PS51192">
    <property type="entry name" value="HELICASE_ATP_BIND_1"/>
    <property type="match status" value="1"/>
</dbReference>
<sequence>MKYSPHDYQAQAVKFILEHPTAAVFLGMGLGKTVITLTALQILEGQGKTRRALIIAPKRVAESTWPAEIEKWDHINLDYRVAVGTKAERAQAVDSDATVTIINRENLPWLYQHLGGKWPYDTVIIDELSSFKSHASQRVKVMVKARRHIERIVGLTGTPASNGLMDLFAQFRVLDDGQRLGKFITHFRNDFFDPDKRSAYQVFTWKPKPDGEKRIYDAIADVTMSMQTTDFLTLPELTMQSVVVEMSKGEKKTYTDLKKDMVATINDDDVIDAGSAGVLALKLQQLANGAIYNDATATKYTVLHDRKLDALEDLHESANGHPLLVAYWFKHDADRIKERFDGVREIRTPEDIADWNAGKIDMALIHPASAGHGLNLQTGGHLMVWFGLTWSLELYQQANARLFRQGQREPVTVTHIVTAGSVDERILVALEKKDLTQSALLDAVRAELTVGEVVGVGS</sequence>
<keyword evidence="3" id="KW-1185">Reference proteome</keyword>
<reference evidence="2 3" key="1">
    <citation type="submission" date="2020-03" db="EMBL/GenBank/DDBJ databases">
        <title>Complete genome of Arcanobacterium buesumensis sp. nov. strain 2701.</title>
        <authorList>
            <person name="Borowiak M."/>
            <person name="Alssahen M."/>
            <person name="Laemmler C."/>
            <person name="Malorny B."/>
            <person name="Hassan A."/>
            <person name="Prenger-Berninghoff E."/>
            <person name="Ploetz M."/>
            <person name="Abdulmawjood A."/>
        </authorList>
    </citation>
    <scope>NUCLEOTIDE SEQUENCE [LARGE SCALE GENOMIC DNA]</scope>
    <source>
        <strain evidence="2 3">2701</strain>
    </source>
</reference>
<keyword evidence="2" id="KW-0547">Nucleotide-binding</keyword>
<dbReference type="InterPro" id="IPR027417">
    <property type="entry name" value="P-loop_NTPase"/>
</dbReference>
<dbReference type="SMART" id="SM00487">
    <property type="entry name" value="DEXDc"/>
    <property type="match status" value="1"/>
</dbReference>
<keyword evidence="2" id="KW-0067">ATP-binding</keyword>
<dbReference type="GO" id="GO:0005524">
    <property type="term" value="F:ATP binding"/>
    <property type="evidence" value="ECO:0007669"/>
    <property type="project" value="InterPro"/>
</dbReference>
<protein>
    <submittedName>
        <fullName evidence="2">DEAD/DEAH box helicase</fullName>
    </submittedName>
</protein>
<dbReference type="Gene3D" id="3.40.50.10810">
    <property type="entry name" value="Tandem AAA-ATPase domain"/>
    <property type="match status" value="1"/>
</dbReference>
<feature type="domain" description="Helicase ATP-binding" evidence="1">
    <location>
        <begin position="13"/>
        <end position="177"/>
    </location>
</feature>
<dbReference type="AlphaFoldDB" id="A0A6H2ELR9"/>
<dbReference type="Proteomes" id="UP000502298">
    <property type="component" value="Chromosome"/>
</dbReference>
<dbReference type="PANTHER" id="PTHR10799">
    <property type="entry name" value="SNF2/RAD54 HELICASE FAMILY"/>
    <property type="match status" value="1"/>
</dbReference>